<dbReference type="EMBL" id="ARQD01000001">
    <property type="protein sequence ID" value="KIX85683.1"/>
    <property type="molecule type" value="Genomic_DNA"/>
</dbReference>
<evidence type="ECO:0000259" key="4">
    <source>
        <dbReference type="Pfam" id="PF03717"/>
    </source>
</evidence>
<feature type="domain" description="Penicillin-binding protein transpeptidase" evidence="3">
    <location>
        <begin position="230"/>
        <end position="537"/>
    </location>
</feature>
<dbReference type="AlphaFoldDB" id="A0A0D2JMY8"/>
<evidence type="ECO:0000313" key="5">
    <source>
        <dbReference type="EMBL" id="KIX85683.1"/>
    </source>
</evidence>
<feature type="domain" description="Penicillin-binding protein dimerisation" evidence="4">
    <location>
        <begin position="42"/>
        <end position="195"/>
    </location>
</feature>
<dbReference type="InterPro" id="IPR005311">
    <property type="entry name" value="PBP_dimer"/>
</dbReference>
<dbReference type="Gene3D" id="3.90.1310.10">
    <property type="entry name" value="Penicillin-binding protein 2a (Domain 2)"/>
    <property type="match status" value="1"/>
</dbReference>
<evidence type="ECO:0000256" key="1">
    <source>
        <dbReference type="ARBA" id="ARBA00004370"/>
    </source>
</evidence>
<dbReference type="GO" id="GO:0005886">
    <property type="term" value="C:plasma membrane"/>
    <property type="evidence" value="ECO:0007669"/>
    <property type="project" value="TreeGrafter"/>
</dbReference>
<dbReference type="Proteomes" id="UP000032214">
    <property type="component" value="Unassembled WGS sequence"/>
</dbReference>
<dbReference type="InterPro" id="IPR001460">
    <property type="entry name" value="PCN-bd_Tpept"/>
</dbReference>
<dbReference type="GO" id="GO:0008658">
    <property type="term" value="F:penicillin binding"/>
    <property type="evidence" value="ECO:0007669"/>
    <property type="project" value="InterPro"/>
</dbReference>
<dbReference type="PANTHER" id="PTHR30627">
    <property type="entry name" value="PEPTIDOGLYCAN D,D-TRANSPEPTIDASE"/>
    <property type="match status" value="1"/>
</dbReference>
<dbReference type="SUPFAM" id="SSF56519">
    <property type="entry name" value="Penicillin binding protein dimerisation domain"/>
    <property type="match status" value="1"/>
</dbReference>
<dbReference type="InterPro" id="IPR050515">
    <property type="entry name" value="Beta-lactam/transpept"/>
</dbReference>
<sequence length="561" mass="62626">MCASLTGIAIIIGRLFYLQVINAPAFIDRGQKNFTRLELVQSVRGPIVDCRGALLATNKPSTDIYWQGSGGRNLTQGQIAALDKLANILNCSYSRENIAYAERRYQHVLLASDISLEQLCRVQELFADYPHIAVKTNYKRYYPYHHSAAHIVGYLGAWDSNYMGKMGLEKICEPVLKGEQGIVVQTINSVGKRLDAKESKQVMDGQTIQLTLDIELTKLAESVFGAHYTGAFILLDPLTGAVKVLISRPTFDPSLFLGRISSEVWQQMQEYKPLLNRALSATYPLGSIFKLVTMSAALEQGIVNQDTAWDCKGYVRFAGRNYRCNMRQGHGIVSLEQSLALSCNTGFFHMANYMPIDMIADYAYRYGFGQKTGTVLSEQQGLVPNSAWKLRSKGERWWPGETLSAVIGQGPLLVTPMQVARMIGSIFTGNLVTPRLLENEPLVTTPLAISQATREFLQRAMIKVVTEGTARAIGALSFFEVYAKTSTAQTSALEKRHLGGKYLEHGWFASYFKYKDNSPLVMVILVENAGSASIPTRLAREFFIKYRSYMDNNTYKNSFMS</sequence>
<protein>
    <recommendedName>
        <fullName evidence="7">Penicillin-binding protein 2</fullName>
    </recommendedName>
</protein>
<dbReference type="Gene3D" id="3.40.710.10">
    <property type="entry name" value="DD-peptidase/beta-lactamase superfamily"/>
    <property type="match status" value="1"/>
</dbReference>
<dbReference type="Pfam" id="PF03717">
    <property type="entry name" value="PBP_dimer"/>
    <property type="match status" value="1"/>
</dbReference>
<accession>A0A0D2JMY8</accession>
<dbReference type="InterPro" id="IPR036138">
    <property type="entry name" value="PBP_dimer_sf"/>
</dbReference>
<dbReference type="eggNOG" id="COG0768">
    <property type="taxonomic scope" value="Bacteria"/>
</dbReference>
<comment type="caution">
    <text evidence="5">The sequence shown here is derived from an EMBL/GenBank/DDBJ whole genome shotgun (WGS) entry which is preliminary data.</text>
</comment>
<dbReference type="Pfam" id="PF00905">
    <property type="entry name" value="Transpeptidase"/>
    <property type="match status" value="1"/>
</dbReference>
<comment type="subcellular location">
    <subcellularLocation>
        <location evidence="1">Membrane</location>
    </subcellularLocation>
</comment>
<dbReference type="SUPFAM" id="SSF56601">
    <property type="entry name" value="beta-lactamase/transpeptidase-like"/>
    <property type="match status" value="1"/>
</dbReference>
<proteinExistence type="predicted"/>
<evidence type="ECO:0000259" key="3">
    <source>
        <dbReference type="Pfam" id="PF00905"/>
    </source>
</evidence>
<keyword evidence="6" id="KW-1185">Reference proteome</keyword>
<evidence type="ECO:0008006" key="7">
    <source>
        <dbReference type="Google" id="ProtNLM"/>
    </source>
</evidence>
<keyword evidence="2" id="KW-0472">Membrane</keyword>
<dbReference type="InterPro" id="IPR012338">
    <property type="entry name" value="Beta-lactam/transpept-like"/>
</dbReference>
<dbReference type="GO" id="GO:0071555">
    <property type="term" value="P:cell wall organization"/>
    <property type="evidence" value="ECO:0007669"/>
    <property type="project" value="TreeGrafter"/>
</dbReference>
<organism evidence="5 6">
    <name type="scientific">candidate division TM6 bacterium JCVI TM6SC1</name>
    <dbReference type="NCBI Taxonomy" id="1306947"/>
    <lineage>
        <taxon>Bacteria</taxon>
        <taxon>Candidatus Babelota</taxon>
        <taxon>Vermiphilus</taxon>
    </lineage>
</organism>
<name>A0A0D2JMY8_9BACT</name>
<reference evidence="5 6" key="1">
    <citation type="journal article" date="2013" name="Proc. Natl. Acad. Sci. U.S.A.">
        <title>Candidate phylum TM6 genome recovered from a hospital sink biofilm provides genomic insights into this uncultivated phylum.</title>
        <authorList>
            <person name="McLean J.S."/>
            <person name="Lombardo M.J."/>
            <person name="Badger J.H."/>
            <person name="Edlund A."/>
            <person name="Novotny M."/>
            <person name="Yee-Greenbaum J."/>
            <person name="Vyahhi N."/>
            <person name="Hall A.P."/>
            <person name="Yang Y."/>
            <person name="Dupont C.L."/>
            <person name="Ziegler M.G."/>
            <person name="Chitsaz H."/>
            <person name="Allen A.E."/>
            <person name="Yooseph S."/>
            <person name="Tesler G."/>
            <person name="Pevzner P.A."/>
            <person name="Friedman R.M."/>
            <person name="Nealson K.H."/>
            <person name="Venter J.C."/>
            <person name="Lasken R.S."/>
        </authorList>
    </citation>
    <scope>NUCLEOTIDE SEQUENCE [LARGE SCALE GENOMIC DNA]</scope>
    <source>
        <strain evidence="5 6">TM6SC1</strain>
    </source>
</reference>
<evidence type="ECO:0000256" key="2">
    <source>
        <dbReference type="ARBA" id="ARBA00023136"/>
    </source>
</evidence>
<evidence type="ECO:0000313" key="6">
    <source>
        <dbReference type="Proteomes" id="UP000032214"/>
    </source>
</evidence>
<gene>
    <name evidence="5" type="ORF">J120_02010</name>
</gene>
<dbReference type="STRING" id="1306947.J120_02010"/>